<dbReference type="OrthoDB" id="853565at2"/>
<evidence type="ECO:0000313" key="3">
    <source>
        <dbReference type="EMBL" id="KAA3436842.1"/>
    </source>
</evidence>
<evidence type="ECO:0000259" key="2">
    <source>
        <dbReference type="Pfam" id="PF26604"/>
    </source>
</evidence>
<feature type="domain" description="CBU-0592-like" evidence="2">
    <location>
        <begin position="10"/>
        <end position="81"/>
    </location>
</feature>
<keyword evidence="1" id="KW-0472">Membrane</keyword>
<gene>
    <name evidence="3" type="ORF">FOA19_20930</name>
</gene>
<feature type="transmembrane region" description="Helical" evidence="1">
    <location>
        <begin position="61"/>
        <end position="82"/>
    </location>
</feature>
<keyword evidence="4" id="KW-1185">Reference proteome</keyword>
<keyword evidence="1" id="KW-1133">Transmembrane helix</keyword>
<dbReference type="RefSeq" id="WP_149092781.1">
    <property type="nucleotide sequence ID" value="NZ_VKKY01000003.1"/>
</dbReference>
<dbReference type="Proteomes" id="UP000324133">
    <property type="component" value="Unassembled WGS sequence"/>
</dbReference>
<evidence type="ECO:0000313" key="4">
    <source>
        <dbReference type="Proteomes" id="UP000324133"/>
    </source>
</evidence>
<reference evidence="3 4" key="1">
    <citation type="submission" date="2019-07" db="EMBL/GenBank/DDBJ databases">
        <title>Rufibacter sp. nov., isolated from lake sediment.</title>
        <authorList>
            <person name="Qu J.-H."/>
        </authorList>
    </citation>
    <scope>NUCLEOTIDE SEQUENCE [LARGE SCALE GENOMIC DNA]</scope>
    <source>
        <strain evidence="3 4">NBS58-1</strain>
    </source>
</reference>
<accession>A0A5B6TL73</accession>
<comment type="caution">
    <text evidence="3">The sequence shown here is derived from an EMBL/GenBank/DDBJ whole genome shotgun (WGS) entry which is preliminary data.</text>
</comment>
<dbReference type="EMBL" id="VKKY01000003">
    <property type="protein sequence ID" value="KAA3436842.1"/>
    <property type="molecule type" value="Genomic_DNA"/>
</dbReference>
<sequence>MVTLPKYIQEAIGWTGALFSLSAFSLNSLNVIGSQSVEYLSMNMIGCFFLIIYAVNKNAHASWVLNSIWLLMTAVALVKAFLT</sequence>
<feature type="transmembrane region" description="Helical" evidence="1">
    <location>
        <begin position="12"/>
        <end position="32"/>
    </location>
</feature>
<evidence type="ECO:0000256" key="1">
    <source>
        <dbReference type="SAM" id="Phobius"/>
    </source>
</evidence>
<dbReference type="NCBIfam" id="NF047864">
    <property type="entry name" value="CBU_0592_membra"/>
    <property type="match status" value="1"/>
</dbReference>
<dbReference type="AlphaFoldDB" id="A0A5B6TL73"/>
<name>A0A5B6TL73_9BACT</name>
<proteinExistence type="predicted"/>
<organism evidence="3 4">
    <name type="scientific">Rufibacter hautae</name>
    <dbReference type="NCBI Taxonomy" id="2595005"/>
    <lineage>
        <taxon>Bacteria</taxon>
        <taxon>Pseudomonadati</taxon>
        <taxon>Bacteroidota</taxon>
        <taxon>Cytophagia</taxon>
        <taxon>Cytophagales</taxon>
        <taxon>Hymenobacteraceae</taxon>
        <taxon>Rufibacter</taxon>
    </lineage>
</organism>
<feature type="transmembrane region" description="Helical" evidence="1">
    <location>
        <begin position="39"/>
        <end position="55"/>
    </location>
</feature>
<dbReference type="Pfam" id="PF26604">
    <property type="entry name" value="CBU_0592"/>
    <property type="match status" value="1"/>
</dbReference>
<keyword evidence="1" id="KW-0812">Transmembrane</keyword>
<dbReference type="InterPro" id="IPR058058">
    <property type="entry name" value="CBU_0592-like"/>
</dbReference>
<protein>
    <recommendedName>
        <fullName evidence="2">CBU-0592-like domain-containing protein</fullName>
    </recommendedName>
</protein>